<dbReference type="PANTHER" id="PTHR30093:SF2">
    <property type="entry name" value="TYPE II SECRETION SYSTEM PROTEIN H"/>
    <property type="match status" value="1"/>
</dbReference>
<dbReference type="Pfam" id="PF07963">
    <property type="entry name" value="N_methyl"/>
    <property type="match status" value="1"/>
</dbReference>
<name>A0A2S8FJQ5_9BACT</name>
<dbReference type="AlphaFoldDB" id="A0A2S8FJQ5"/>
<dbReference type="InterPro" id="IPR045584">
    <property type="entry name" value="Pilin-like"/>
</dbReference>
<evidence type="ECO:0000313" key="3">
    <source>
        <dbReference type="EMBL" id="PQO32405.1"/>
    </source>
</evidence>
<organism evidence="3 4">
    <name type="scientific">Blastopirellula marina</name>
    <dbReference type="NCBI Taxonomy" id="124"/>
    <lineage>
        <taxon>Bacteria</taxon>
        <taxon>Pseudomonadati</taxon>
        <taxon>Planctomycetota</taxon>
        <taxon>Planctomycetia</taxon>
        <taxon>Pirellulales</taxon>
        <taxon>Pirellulaceae</taxon>
        <taxon>Blastopirellula</taxon>
    </lineage>
</organism>
<evidence type="ECO:0000256" key="1">
    <source>
        <dbReference type="SAM" id="Phobius"/>
    </source>
</evidence>
<dbReference type="Proteomes" id="UP000238322">
    <property type="component" value="Unassembled WGS sequence"/>
</dbReference>
<protein>
    <submittedName>
        <fullName evidence="3">Prepilin-type cleavage/methylation domain-containing protein</fullName>
    </submittedName>
</protein>
<dbReference type="InterPro" id="IPR012902">
    <property type="entry name" value="N_methyl_site"/>
</dbReference>
<keyword evidence="1" id="KW-0812">Transmembrane</keyword>
<evidence type="ECO:0000313" key="4">
    <source>
        <dbReference type="Proteomes" id="UP000238322"/>
    </source>
</evidence>
<dbReference type="Pfam" id="PF07596">
    <property type="entry name" value="SBP_bac_10"/>
    <property type="match status" value="1"/>
</dbReference>
<dbReference type="Gene3D" id="3.30.700.10">
    <property type="entry name" value="Glycoprotein, Type 4 Pilin"/>
    <property type="match status" value="1"/>
</dbReference>
<dbReference type="RefSeq" id="WP_105331417.1">
    <property type="nucleotide sequence ID" value="NZ_PUHY01000012.1"/>
</dbReference>
<feature type="transmembrane region" description="Helical" evidence="1">
    <location>
        <begin position="12"/>
        <end position="34"/>
    </location>
</feature>
<dbReference type="InterPro" id="IPR027558">
    <property type="entry name" value="Pre_pil_HX9DG_C"/>
</dbReference>
<dbReference type="EMBL" id="PUHY01000012">
    <property type="protein sequence ID" value="PQO32405.1"/>
    <property type="molecule type" value="Genomic_DNA"/>
</dbReference>
<dbReference type="OrthoDB" id="280382at2"/>
<sequence length="342" mass="37502">MSTTRRSPLGFTLVELLVVIAIIGVLIALLLPAVQQAREAARRMSCSNNSKQLALALHNYHDTHGCFPIGSIQTTNGERPASWLVRIWPFIEQSAAYEQSTFIGNDWSGRGFDKNWRATTVLDVDFLNCPSNPMTQFWTQNASSEMTSDGCPSSIKYQIPDYVGCTGQYNGGPLTNWNGYNGREDYNGIFTVLDVRNSEPTSFKHVTDGTSNTIALGEQSDFVKIMDSSGNVQKKDTYRAWTWHGGGWSGGGGGTAAEAYWKGLTSVRAGINFVPSTTNNPFGMGDYWYGRPGYHTIYTSAHPGGAMIALGDGSVRFISENINFTTLTRLANRHDGQVVGEY</sequence>
<keyword evidence="1" id="KW-1133">Transmembrane helix</keyword>
<proteinExistence type="predicted"/>
<dbReference type="SUPFAM" id="SSF54523">
    <property type="entry name" value="Pili subunits"/>
    <property type="match status" value="1"/>
</dbReference>
<feature type="domain" description="DUF1559" evidence="2">
    <location>
        <begin position="35"/>
        <end position="324"/>
    </location>
</feature>
<evidence type="ECO:0000259" key="2">
    <source>
        <dbReference type="Pfam" id="PF07596"/>
    </source>
</evidence>
<dbReference type="InterPro" id="IPR011453">
    <property type="entry name" value="DUF1559"/>
</dbReference>
<dbReference type="PANTHER" id="PTHR30093">
    <property type="entry name" value="GENERAL SECRETION PATHWAY PROTEIN G"/>
    <property type="match status" value="1"/>
</dbReference>
<keyword evidence="1" id="KW-0472">Membrane</keyword>
<gene>
    <name evidence="3" type="ORF">C5Y83_19475</name>
</gene>
<accession>A0A2S8FJQ5</accession>
<comment type="caution">
    <text evidence="3">The sequence shown here is derived from an EMBL/GenBank/DDBJ whole genome shotgun (WGS) entry which is preliminary data.</text>
</comment>
<dbReference type="NCBIfam" id="TIGR04294">
    <property type="entry name" value="pre_pil_HX9DG"/>
    <property type="match status" value="1"/>
</dbReference>
<reference evidence="3 4" key="1">
    <citation type="submission" date="2018-02" db="EMBL/GenBank/DDBJ databases">
        <title>Comparative genomes isolates from brazilian mangrove.</title>
        <authorList>
            <person name="Araujo J.E."/>
            <person name="Taketani R.G."/>
            <person name="Silva M.C.P."/>
            <person name="Loureco M.V."/>
            <person name="Andreote F.D."/>
        </authorList>
    </citation>
    <scope>NUCLEOTIDE SEQUENCE [LARGE SCALE GENOMIC DNA]</scope>
    <source>
        <strain evidence="3 4">Hex-1 MGV</strain>
    </source>
</reference>
<dbReference type="NCBIfam" id="TIGR02532">
    <property type="entry name" value="IV_pilin_GFxxxE"/>
    <property type="match status" value="1"/>
</dbReference>